<keyword evidence="1" id="KW-0472">Membrane</keyword>
<feature type="transmembrane region" description="Helical" evidence="1">
    <location>
        <begin position="62"/>
        <end position="80"/>
    </location>
</feature>
<accession>A0A9D2C2D0</accession>
<evidence type="ECO:0000313" key="2">
    <source>
        <dbReference type="EMBL" id="HIY27387.1"/>
    </source>
</evidence>
<proteinExistence type="predicted"/>
<feature type="transmembrane region" description="Helical" evidence="1">
    <location>
        <begin position="22"/>
        <end position="42"/>
    </location>
</feature>
<evidence type="ECO:0000256" key="1">
    <source>
        <dbReference type="SAM" id="Phobius"/>
    </source>
</evidence>
<reference evidence="2" key="1">
    <citation type="journal article" date="2021" name="PeerJ">
        <title>Extensive microbial diversity within the chicken gut microbiome revealed by metagenomics and culture.</title>
        <authorList>
            <person name="Gilroy R."/>
            <person name="Ravi A."/>
            <person name="Getino M."/>
            <person name="Pursley I."/>
            <person name="Horton D.L."/>
            <person name="Alikhan N.F."/>
            <person name="Baker D."/>
            <person name="Gharbi K."/>
            <person name="Hall N."/>
            <person name="Watson M."/>
            <person name="Adriaenssens E.M."/>
            <person name="Foster-Nyarko E."/>
            <person name="Jarju S."/>
            <person name="Secka A."/>
            <person name="Antonio M."/>
            <person name="Oren A."/>
            <person name="Chaudhuri R.R."/>
            <person name="La Ragione R."/>
            <person name="Hildebrand F."/>
            <person name="Pallen M.J."/>
        </authorList>
    </citation>
    <scope>NUCLEOTIDE SEQUENCE</scope>
    <source>
        <strain evidence="2">1282</strain>
    </source>
</reference>
<gene>
    <name evidence="2" type="ORF">H9838_09505</name>
</gene>
<dbReference type="AlphaFoldDB" id="A0A9D2C2D0"/>
<sequence length="88" mass="9624">MFSALWDLFTCAARALFDLGGAVVRLAFHLLSALAGALLWPLKALWALLFGDWSTLATWTPAYLAVCLLVLAALAGLLLYSRWKKGKQ</sequence>
<reference evidence="2" key="2">
    <citation type="submission" date="2021-04" db="EMBL/GenBank/DDBJ databases">
        <authorList>
            <person name="Gilroy R."/>
        </authorList>
    </citation>
    <scope>NUCLEOTIDE SEQUENCE</scope>
    <source>
        <strain evidence="2">1282</strain>
    </source>
</reference>
<keyword evidence="1" id="KW-0812">Transmembrane</keyword>
<evidence type="ECO:0000313" key="3">
    <source>
        <dbReference type="Proteomes" id="UP000823915"/>
    </source>
</evidence>
<keyword evidence="1" id="KW-1133">Transmembrane helix</keyword>
<dbReference type="Proteomes" id="UP000823915">
    <property type="component" value="Unassembled WGS sequence"/>
</dbReference>
<name>A0A9D2C2D0_9FIRM</name>
<dbReference type="EMBL" id="DXDU01000153">
    <property type="protein sequence ID" value="HIY27387.1"/>
    <property type="molecule type" value="Genomic_DNA"/>
</dbReference>
<organism evidence="2 3">
    <name type="scientific">Candidatus Acutalibacter pullistercoris</name>
    <dbReference type="NCBI Taxonomy" id="2838418"/>
    <lineage>
        <taxon>Bacteria</taxon>
        <taxon>Bacillati</taxon>
        <taxon>Bacillota</taxon>
        <taxon>Clostridia</taxon>
        <taxon>Eubacteriales</taxon>
        <taxon>Acutalibacteraceae</taxon>
        <taxon>Acutalibacter</taxon>
    </lineage>
</organism>
<comment type="caution">
    <text evidence="2">The sequence shown here is derived from an EMBL/GenBank/DDBJ whole genome shotgun (WGS) entry which is preliminary data.</text>
</comment>
<protein>
    <submittedName>
        <fullName evidence="2">Uncharacterized protein</fullName>
    </submittedName>
</protein>